<evidence type="ECO:0000256" key="8">
    <source>
        <dbReference type="ARBA" id="ARBA00022679"/>
    </source>
</evidence>
<dbReference type="GO" id="GO:0046854">
    <property type="term" value="P:phosphatidylinositol phosphate biosynthetic process"/>
    <property type="evidence" value="ECO:0007669"/>
    <property type="project" value="InterPro"/>
</dbReference>
<evidence type="ECO:0000259" key="18">
    <source>
        <dbReference type="PROSITE" id="PS51545"/>
    </source>
</evidence>
<dbReference type="GO" id="GO:0005737">
    <property type="term" value="C:cytoplasm"/>
    <property type="evidence" value="ECO:0007669"/>
    <property type="project" value="UniProtKB-SubCell"/>
</dbReference>
<dbReference type="PROSITE" id="PS00915">
    <property type="entry name" value="PI3_4_KINASE_1"/>
    <property type="match status" value="1"/>
</dbReference>
<keyword evidence="11" id="KW-0067">ATP-binding</keyword>
<dbReference type="InterPro" id="IPR015433">
    <property type="entry name" value="PI3/4_kinase"/>
</dbReference>
<comment type="subcellular location">
    <subcellularLocation>
        <location evidence="1">Cell membrane</location>
    </subcellularLocation>
    <subcellularLocation>
        <location evidence="2">Cytoplasm</location>
    </subcellularLocation>
</comment>
<dbReference type="Proteomes" id="UP000826195">
    <property type="component" value="Unassembled WGS sequence"/>
</dbReference>
<keyword evidence="12" id="KW-0443">Lipid metabolism</keyword>
<dbReference type="PANTHER" id="PTHR10048">
    <property type="entry name" value="PHOSPHATIDYLINOSITOL KINASE"/>
    <property type="match status" value="1"/>
</dbReference>
<protein>
    <recommendedName>
        <fullName evidence="16">Phosphatidylinositol 4-kinase alpha</fullName>
        <ecNumber evidence="4">2.7.1.67</ecNumber>
    </recommendedName>
</protein>
<dbReference type="GO" id="GO:0005524">
    <property type="term" value="F:ATP binding"/>
    <property type="evidence" value="ECO:0007669"/>
    <property type="project" value="UniProtKB-KW"/>
</dbReference>
<keyword evidence="5" id="KW-1003">Cell membrane</keyword>
<dbReference type="InterPro" id="IPR036940">
    <property type="entry name" value="PI3/4_kinase_cat_sf"/>
</dbReference>
<evidence type="ECO:0000256" key="14">
    <source>
        <dbReference type="ARBA" id="ARBA00056014"/>
    </source>
</evidence>
<dbReference type="InterPro" id="IPR045495">
    <property type="entry name" value="PI4K_N"/>
</dbReference>
<dbReference type="PROSITE" id="PS50290">
    <property type="entry name" value="PI3_4_KINASE_3"/>
    <property type="match status" value="1"/>
</dbReference>
<dbReference type="InterPro" id="IPR001263">
    <property type="entry name" value="PI3K_accessory_dom"/>
</dbReference>
<dbReference type="EMBL" id="JAHXZJ010001864">
    <property type="protein sequence ID" value="KAH0550012.1"/>
    <property type="molecule type" value="Genomic_DNA"/>
</dbReference>
<comment type="similarity">
    <text evidence="3">Belongs to the PI3/PI4-kinase family. Type III PI4K subfamily.</text>
</comment>
<dbReference type="FunFam" id="3.30.1010.10:FF:000009">
    <property type="entry name" value="Phosphatidylinositol 4-kinase, catalytic, alpha"/>
    <property type="match status" value="1"/>
</dbReference>
<keyword evidence="8" id="KW-0808">Transferase</keyword>
<dbReference type="Pfam" id="PF00454">
    <property type="entry name" value="PI3_PI4_kinase"/>
    <property type="match status" value="1"/>
</dbReference>
<sequence length="2126" mass="239931">MITDEKLFFTKTVQHLARSLAGIKPTPWEKVNRLFKLCPQESAQGVFRIDQRGQDAVIALGIYFLESGLQHRDRILPYLLRLLRGLPKIVCLDEIRVTPGERIPVTERFSFCLNTLLSDVAARCDPVCEEIISTQVELLAALTNLIRGCKDQNGSRGMQAKISLCKCLVPILIGLARAMGRFACVDPPLLCRIFPPRGLPVNPSCNESPPNKRHLSFTNFRPIIPRSLSGNLNSHLTIDNAQVALSIPDDYQAGKKPSLQSYLSVPYDPSTYFFTRYGSSFNQFPQMRCNESPEKRTGLLFGIVHLQSVLALAKKLLTKDTLDFLDEEAQQVYHSGQVQIFPYRSFSETMNLVMVALLRELLQNQRDLPAPFTKDVQEFVKGLFLSGQTELQSRQHDASEREDYDTNFRIVNRFKVNVMANSACVDLLVWAIGDETANGEYDLSALYADLGSMLIGEGADSLCSRLTEKINSNHGPTLVLAHMPLLMVCLEGLGKLAQKFPNIAITSTYNLRDFLMNPSPILVKLNVQVNEKQAKDNQFRAVVQGKELEDLKETISPSQAAFEKLRDAAIGNLCIALEAAQLVYPNCVPALVSSASTRLCSLEKSDGSERLTNQLVAENIMIMLGHVAVALKDTPKTTSSILSFFEQSFCRDPSSLDSLIVDQLGCMIIAKCEARSEIMKMFSVSLESSCAAFATNVDRKQYRHVTGAVTNALANIAANLQGEDELDKLLKRLLQLFVSMGLEGKRQNDKMMTTAVTTTNSVSTMTKDTSVAGNLGALIPVIAILVRRLPPIRQPDPRVLKLFKDFWLYCVVFGFVPVEPSSTRVWPTEWYEGVKEISIKSPYLIAKTNAKLEMRELQYTSAVRNESVSISELQDLRNQILRMSIRSSDVAAYVAKMQFAQITYLLSVYWVETLRVGNSPDPSLQPIMEYLSDSDLQKDKSGMWQCICSVGDSVFAKFKDVMQKKPKDEKRERELENHAQFLLVNFNHVHKQIRRVADKYLSALVDAFPHLLWNCRVLWSMLDILQVLAFSLQLDPNEETPTLHIPGTPYNIHLMDTLEARAKIVDDFAARCKEIIQEAMKWAPHAVRSHLQEYINQIPSSGMWHHTGLALATDSVLEFIDLATPSTGPGNTNSLDKRRDNKSASSWLLSMMSRRSWYAGEVTGMLALARAESPSNETSPDEGRSIVIERVISAVRHTCQSRNDNLHQSALWRATALLISMPGLHRRLLHVVASSQTELFTHTAMLTAVECWQWILTARPDLKLRFLQEMLAAWQHTVDKKMGLFSPETDEVNPLAVYEGCELAPNPPYVKPHEIWITFIIELIETAKYCCQETVEMIAMLLHRSLPMTVGTASSGPNLNRQIAAVGARFKLLCCGLLLLQGDTLSKSLSKNVLRERVYYNCLDYFCRERQTPTQEPEQMREDLVTLMRFWQVMHSDKKYLMMTGEADFEMLIEQQTNLASIEPATPMNSLTPTSRDMKQQSSTWINTVPLSSSSTALGKRSNRSKRILHGNVIVKDYIKKRNLILELLAVEIELLVVWHNPGGRAELSIPGEASIAEWRAKSMNERWRDCTRLAWDISPVLAVFLPVRLKNSDTIIKEVCRLVRLKPVPVMHVPEALQYLVTTDTLLNDAPELVYMLTWARVSPIQALAYFSRQFPHHPISAQYAVRVLSSYPADAVLFYIPQLVQAVRHDTMGYVIEFIKAISKRSQVVAHQLIWNMHTNMYMDEDKQIKDPDLFDTLDGLVKSILGSLSGPAKQFYEREFDFFEKITNISGEIRNYPKGPERREACLKALRKISVQPGCYLPSNPEAMVIDIDYNSGNPMQSAAKAPFLARFRVQRYGIKELENIAMAVSANAKVETKCAGLETWQAAIFKVGDDVRQDMLALQVISICKNVFQKVGLNLFLFPYRVVATAPGCGVIECVPNAKSRDQLGRTTDFGMYEYFLARYGSETSKEFQTARRNFIKSMAAYSVITYLLQIKDRHNGNIMLDDEGHIIHIDFGFMFESSPGGNLGFEPDIKLTDEMVLVMGGKMEAAPFRWFMELCVEAFLAIRPYQEAIISLVSLMLDTGLPCFRGQTIKLLRSRFAPMATDREAAIFMVNVIRNSFLNFRTKTYDMIQYYQNQIPY</sequence>
<evidence type="ECO:0000256" key="1">
    <source>
        <dbReference type="ARBA" id="ARBA00004236"/>
    </source>
</evidence>
<evidence type="ECO:0000256" key="6">
    <source>
        <dbReference type="ARBA" id="ARBA00022490"/>
    </source>
</evidence>
<evidence type="ECO:0000256" key="2">
    <source>
        <dbReference type="ARBA" id="ARBA00004496"/>
    </source>
</evidence>
<dbReference type="FunFam" id="1.25.40.70:FF:000002">
    <property type="entry name" value="Phosphatidylinositol 4-kinase, catalytic, alpha"/>
    <property type="match status" value="1"/>
</dbReference>
<evidence type="ECO:0000256" key="13">
    <source>
        <dbReference type="ARBA" id="ARBA00023136"/>
    </source>
</evidence>
<evidence type="ECO:0000256" key="11">
    <source>
        <dbReference type="ARBA" id="ARBA00022840"/>
    </source>
</evidence>
<evidence type="ECO:0000313" key="19">
    <source>
        <dbReference type="EMBL" id="KAH0550012.1"/>
    </source>
</evidence>
<dbReference type="GO" id="GO:0048015">
    <property type="term" value="P:phosphatidylinositol-mediated signaling"/>
    <property type="evidence" value="ECO:0007669"/>
    <property type="project" value="TreeGrafter"/>
</dbReference>
<dbReference type="EC" id="2.7.1.67" evidence="4"/>
<dbReference type="Gene3D" id="1.10.1070.11">
    <property type="entry name" value="Phosphatidylinositol 3-/4-kinase, catalytic domain"/>
    <property type="match status" value="1"/>
</dbReference>
<keyword evidence="7" id="KW-0597">Phosphoprotein</keyword>
<evidence type="ECO:0000256" key="16">
    <source>
        <dbReference type="ARBA" id="ARBA00067500"/>
    </source>
</evidence>
<dbReference type="PANTHER" id="PTHR10048:SF15">
    <property type="entry name" value="PHOSPHATIDYLINOSITOL 4-KINASE ALPHA"/>
    <property type="match status" value="1"/>
</dbReference>
<evidence type="ECO:0000256" key="15">
    <source>
        <dbReference type="ARBA" id="ARBA00062776"/>
    </source>
</evidence>
<dbReference type="SUPFAM" id="SSF56112">
    <property type="entry name" value="Protein kinase-like (PK-like)"/>
    <property type="match status" value="1"/>
</dbReference>
<dbReference type="GO" id="GO:0004430">
    <property type="term" value="F:1-phosphatidylinositol 4-kinase activity"/>
    <property type="evidence" value="ECO:0007669"/>
    <property type="project" value="UniProtKB-EC"/>
</dbReference>
<evidence type="ECO:0000256" key="9">
    <source>
        <dbReference type="ARBA" id="ARBA00022741"/>
    </source>
</evidence>
<dbReference type="GO" id="GO:0005886">
    <property type="term" value="C:plasma membrane"/>
    <property type="evidence" value="ECO:0007669"/>
    <property type="project" value="UniProtKB-SubCell"/>
</dbReference>
<dbReference type="InterPro" id="IPR018936">
    <property type="entry name" value="PI3/4_kinase_CS"/>
</dbReference>
<keyword evidence="20" id="KW-1185">Reference proteome</keyword>
<proteinExistence type="inferred from homology"/>
<feature type="domain" description="PIK helical" evidence="18">
    <location>
        <begin position="1568"/>
        <end position="1743"/>
    </location>
</feature>
<evidence type="ECO:0000256" key="10">
    <source>
        <dbReference type="ARBA" id="ARBA00022777"/>
    </source>
</evidence>
<evidence type="ECO:0000256" key="4">
    <source>
        <dbReference type="ARBA" id="ARBA00012169"/>
    </source>
</evidence>
<comment type="function">
    <text evidence="14">Acts on phosphatidylinositol (PtdIns) in the first committed step in the production of the second messenger inositol-1,4,5,-trisphosphate.</text>
</comment>
<dbReference type="PROSITE" id="PS51545">
    <property type="entry name" value="PIK_HELICAL"/>
    <property type="match status" value="1"/>
</dbReference>
<evidence type="ECO:0000256" key="7">
    <source>
        <dbReference type="ARBA" id="ARBA00022553"/>
    </source>
</evidence>
<evidence type="ECO:0000256" key="5">
    <source>
        <dbReference type="ARBA" id="ARBA00022475"/>
    </source>
</evidence>
<dbReference type="SUPFAM" id="SSF48371">
    <property type="entry name" value="ARM repeat"/>
    <property type="match status" value="2"/>
</dbReference>
<gene>
    <name evidence="19" type="ORF">KQX54_016857</name>
</gene>
<feature type="domain" description="PI3K/PI4K catalytic" evidence="17">
    <location>
        <begin position="1842"/>
        <end position="2110"/>
    </location>
</feature>
<name>A0AAV7IFW7_COTGL</name>
<comment type="caution">
    <text evidence="19">The sequence shown here is derived from an EMBL/GenBank/DDBJ whole genome shotgun (WGS) entry which is preliminary data.</text>
</comment>
<evidence type="ECO:0000256" key="12">
    <source>
        <dbReference type="ARBA" id="ARBA00023098"/>
    </source>
</evidence>
<dbReference type="InterPro" id="IPR000403">
    <property type="entry name" value="PI3/4_kinase_cat_dom"/>
</dbReference>
<accession>A0AAV7IFW7</accession>
<dbReference type="Gene3D" id="1.25.40.70">
    <property type="entry name" value="Phosphatidylinositol 3-kinase, accessory domain (PIK)"/>
    <property type="match status" value="1"/>
</dbReference>
<dbReference type="Pfam" id="PF00613">
    <property type="entry name" value="PI3Ka"/>
    <property type="match status" value="1"/>
</dbReference>
<evidence type="ECO:0000256" key="3">
    <source>
        <dbReference type="ARBA" id="ARBA00006209"/>
    </source>
</evidence>
<keyword evidence="10" id="KW-0418">Kinase</keyword>
<evidence type="ECO:0000313" key="20">
    <source>
        <dbReference type="Proteomes" id="UP000826195"/>
    </source>
</evidence>
<dbReference type="SMART" id="SM00145">
    <property type="entry name" value="PI3Ka"/>
    <property type="match status" value="1"/>
</dbReference>
<dbReference type="InterPro" id="IPR016024">
    <property type="entry name" value="ARM-type_fold"/>
</dbReference>
<dbReference type="CDD" id="cd05167">
    <property type="entry name" value="PI4Kc_III_alpha"/>
    <property type="match status" value="1"/>
</dbReference>
<dbReference type="Pfam" id="PF19274">
    <property type="entry name" value="PI4K_N"/>
    <property type="match status" value="1"/>
</dbReference>
<keyword evidence="13" id="KW-0472">Membrane</keyword>
<reference evidence="19 20" key="1">
    <citation type="journal article" date="2021" name="J. Hered.">
        <title>A chromosome-level genome assembly of the parasitoid wasp, Cotesia glomerata (Hymenoptera: Braconidae).</title>
        <authorList>
            <person name="Pinto B.J."/>
            <person name="Weis J.J."/>
            <person name="Gamble T."/>
            <person name="Ode P.J."/>
            <person name="Paul R."/>
            <person name="Zaspel J.M."/>
        </authorList>
    </citation>
    <scope>NUCLEOTIDE SEQUENCE [LARGE SCALE GENOMIC DNA]</scope>
    <source>
        <strain evidence="19">CgM1</strain>
    </source>
</reference>
<dbReference type="InterPro" id="IPR011009">
    <property type="entry name" value="Kinase-like_dom_sf"/>
</dbReference>
<dbReference type="FunFam" id="1.10.1070.11:FF:000005">
    <property type="entry name" value="Phosphatidylinositol 4-kinase, catalytic, alpha"/>
    <property type="match status" value="1"/>
</dbReference>
<keyword evidence="9" id="KW-0547">Nucleotide-binding</keyword>
<dbReference type="PROSITE" id="PS00916">
    <property type="entry name" value="PI3_4_KINASE_2"/>
    <property type="match status" value="1"/>
</dbReference>
<keyword evidence="6" id="KW-0963">Cytoplasm</keyword>
<dbReference type="SMART" id="SM00146">
    <property type="entry name" value="PI3Kc"/>
    <property type="match status" value="1"/>
</dbReference>
<comment type="subunit">
    <text evidence="15">Component of a phosphatidylinositol 4-kinase (PI4K) complex, composed of PI4KA, EFR3 (EFR3A or EFR3B), TTC7 (TTC7A or TTC7B) and HYCC (HYCC1 or HYCC2). Interacts with TMEM150A; regulating recruitment to the plasma membrane. Interacts with TTC7A.</text>
</comment>
<dbReference type="InterPro" id="IPR042236">
    <property type="entry name" value="PI3K_accessory_sf"/>
</dbReference>
<dbReference type="Gene3D" id="3.30.1010.10">
    <property type="entry name" value="Phosphatidylinositol 3-kinase Catalytic Subunit, Chain A, domain 4"/>
    <property type="match status" value="1"/>
</dbReference>
<organism evidence="19 20">
    <name type="scientific">Cotesia glomerata</name>
    <name type="common">Lepidopteran parasitic wasp</name>
    <name type="synonym">Apanteles glomeratus</name>
    <dbReference type="NCBI Taxonomy" id="32391"/>
    <lineage>
        <taxon>Eukaryota</taxon>
        <taxon>Metazoa</taxon>
        <taxon>Ecdysozoa</taxon>
        <taxon>Arthropoda</taxon>
        <taxon>Hexapoda</taxon>
        <taxon>Insecta</taxon>
        <taxon>Pterygota</taxon>
        <taxon>Neoptera</taxon>
        <taxon>Endopterygota</taxon>
        <taxon>Hymenoptera</taxon>
        <taxon>Apocrita</taxon>
        <taxon>Ichneumonoidea</taxon>
        <taxon>Braconidae</taxon>
        <taxon>Microgastrinae</taxon>
        <taxon>Cotesia</taxon>
    </lineage>
</organism>
<evidence type="ECO:0000259" key="17">
    <source>
        <dbReference type="PROSITE" id="PS50290"/>
    </source>
</evidence>